<dbReference type="Proteomes" id="UP001497644">
    <property type="component" value="Chromosome 1"/>
</dbReference>
<proteinExistence type="predicted"/>
<sequence length="77" mass="8286">MALSSRFLLALKCTPGRKLRRPGGDSHPHLLSDSAPTPCTVERAGAPDNSVLVSHYNTRHGSETDFSSHQGDTLRSS</sequence>
<protein>
    <recommendedName>
        <fullName evidence="4">Secreted protein</fullName>
    </recommendedName>
</protein>
<organism evidence="2 3">
    <name type="scientific">Lasius platythorax</name>
    <dbReference type="NCBI Taxonomy" id="488582"/>
    <lineage>
        <taxon>Eukaryota</taxon>
        <taxon>Metazoa</taxon>
        <taxon>Ecdysozoa</taxon>
        <taxon>Arthropoda</taxon>
        <taxon>Hexapoda</taxon>
        <taxon>Insecta</taxon>
        <taxon>Pterygota</taxon>
        <taxon>Neoptera</taxon>
        <taxon>Endopterygota</taxon>
        <taxon>Hymenoptera</taxon>
        <taxon>Apocrita</taxon>
        <taxon>Aculeata</taxon>
        <taxon>Formicoidea</taxon>
        <taxon>Formicidae</taxon>
        <taxon>Formicinae</taxon>
        <taxon>Lasius</taxon>
        <taxon>Lasius</taxon>
    </lineage>
</organism>
<evidence type="ECO:0000313" key="3">
    <source>
        <dbReference type="Proteomes" id="UP001497644"/>
    </source>
</evidence>
<keyword evidence="3" id="KW-1185">Reference proteome</keyword>
<feature type="region of interest" description="Disordered" evidence="1">
    <location>
        <begin position="17"/>
        <end position="77"/>
    </location>
</feature>
<feature type="compositionally biased region" description="Polar residues" evidence="1">
    <location>
        <begin position="64"/>
        <end position="77"/>
    </location>
</feature>
<dbReference type="AlphaFoldDB" id="A0AAV2N1Y1"/>
<evidence type="ECO:0000313" key="2">
    <source>
        <dbReference type="EMBL" id="CAL1673913.1"/>
    </source>
</evidence>
<gene>
    <name evidence="2" type="ORF">LPLAT_LOCUS698</name>
</gene>
<evidence type="ECO:0000256" key="1">
    <source>
        <dbReference type="SAM" id="MobiDB-lite"/>
    </source>
</evidence>
<evidence type="ECO:0008006" key="4">
    <source>
        <dbReference type="Google" id="ProtNLM"/>
    </source>
</evidence>
<reference evidence="2 3" key="1">
    <citation type="submission" date="2024-04" db="EMBL/GenBank/DDBJ databases">
        <authorList>
            <consortium name="Molecular Ecology Group"/>
        </authorList>
    </citation>
    <scope>NUCLEOTIDE SEQUENCE [LARGE SCALE GENOMIC DNA]</scope>
</reference>
<dbReference type="EMBL" id="OZ034824">
    <property type="protein sequence ID" value="CAL1673913.1"/>
    <property type="molecule type" value="Genomic_DNA"/>
</dbReference>
<accession>A0AAV2N1Y1</accession>
<name>A0AAV2N1Y1_9HYME</name>